<comment type="cofactor">
    <cofactor evidence="8">
        <name>Mg(2+)</name>
        <dbReference type="ChEBI" id="CHEBI:18420"/>
    </cofactor>
</comment>
<dbReference type="NCBIfam" id="TIGR02665">
    <property type="entry name" value="molyb_mobA"/>
    <property type="match status" value="1"/>
</dbReference>
<dbReference type="InterPro" id="IPR013482">
    <property type="entry name" value="Molybde_CF_guanTrfase"/>
</dbReference>
<dbReference type="STRING" id="406100.SAMN04488052_102100"/>
<evidence type="ECO:0000256" key="2">
    <source>
        <dbReference type="ARBA" id="ARBA00022679"/>
    </source>
</evidence>
<feature type="binding site" evidence="8">
    <location>
        <begin position="14"/>
        <end position="16"/>
    </location>
    <ligand>
        <name>GTP</name>
        <dbReference type="ChEBI" id="CHEBI:37565"/>
    </ligand>
</feature>
<keyword evidence="7 8" id="KW-0501">Molybdenum cofactor biosynthesis</keyword>
<feature type="binding site" evidence="8">
    <location>
        <position position="27"/>
    </location>
    <ligand>
        <name>GTP</name>
        <dbReference type="ChEBI" id="CHEBI:37565"/>
    </ligand>
</feature>
<dbReference type="GO" id="GO:1902758">
    <property type="term" value="P:bis(molybdopterin guanine dinucleotide)molybdenum biosynthetic process"/>
    <property type="evidence" value="ECO:0007669"/>
    <property type="project" value="TreeGrafter"/>
</dbReference>
<dbReference type="AlphaFoldDB" id="A0A1H8RKT6"/>
<evidence type="ECO:0000256" key="6">
    <source>
        <dbReference type="ARBA" id="ARBA00023134"/>
    </source>
</evidence>
<keyword evidence="10" id="KW-0548">Nucleotidyltransferase</keyword>
<proteinExistence type="inferred from homology"/>
<dbReference type="InterPro" id="IPR025877">
    <property type="entry name" value="MobA-like_NTP_Trfase"/>
</dbReference>
<dbReference type="GO" id="GO:0046872">
    <property type="term" value="F:metal ion binding"/>
    <property type="evidence" value="ECO:0007669"/>
    <property type="project" value="UniProtKB-KW"/>
</dbReference>
<organism evidence="10 11">
    <name type="scientific">Aquisalimonas asiatica</name>
    <dbReference type="NCBI Taxonomy" id="406100"/>
    <lineage>
        <taxon>Bacteria</taxon>
        <taxon>Pseudomonadati</taxon>
        <taxon>Pseudomonadota</taxon>
        <taxon>Gammaproteobacteria</taxon>
        <taxon>Chromatiales</taxon>
        <taxon>Ectothiorhodospiraceae</taxon>
        <taxon>Aquisalimonas</taxon>
    </lineage>
</organism>
<evidence type="ECO:0000259" key="9">
    <source>
        <dbReference type="Pfam" id="PF12804"/>
    </source>
</evidence>
<dbReference type="HAMAP" id="MF_00316">
    <property type="entry name" value="MobA"/>
    <property type="match status" value="1"/>
</dbReference>
<comment type="function">
    <text evidence="8">Transfers a GMP moiety from GTP to Mo-molybdopterin (Mo-MPT) cofactor (Moco or molybdenum cofactor) to form Mo-molybdopterin guanine dinucleotide (Mo-MGD) cofactor.</text>
</comment>
<dbReference type="GO" id="GO:0005737">
    <property type="term" value="C:cytoplasm"/>
    <property type="evidence" value="ECO:0007669"/>
    <property type="project" value="UniProtKB-SubCell"/>
</dbReference>
<evidence type="ECO:0000256" key="1">
    <source>
        <dbReference type="ARBA" id="ARBA00022490"/>
    </source>
</evidence>
<dbReference type="CDD" id="cd02503">
    <property type="entry name" value="MobA"/>
    <property type="match status" value="1"/>
</dbReference>
<keyword evidence="1 8" id="KW-0963">Cytoplasm</keyword>
<dbReference type="PANTHER" id="PTHR19136">
    <property type="entry name" value="MOLYBDENUM COFACTOR GUANYLYLTRANSFERASE"/>
    <property type="match status" value="1"/>
</dbReference>
<protein>
    <recommendedName>
        <fullName evidence="8">Molybdenum cofactor guanylyltransferase</fullName>
        <shortName evidence="8">MoCo guanylyltransferase</shortName>
        <ecNumber evidence="8">2.7.7.77</ecNumber>
    </recommendedName>
    <alternativeName>
        <fullName evidence="8">GTP:molybdopterin guanylyltransferase</fullName>
    </alternativeName>
    <alternativeName>
        <fullName evidence="8">Mo-MPT guanylyltransferase</fullName>
    </alternativeName>
    <alternativeName>
        <fullName evidence="8">Molybdopterin guanylyltransferase</fullName>
    </alternativeName>
    <alternativeName>
        <fullName evidence="8">Molybdopterin-guanine dinucleotide synthase</fullName>
        <shortName evidence="8">MGD synthase</shortName>
    </alternativeName>
</protein>
<dbReference type="Gene3D" id="3.90.550.10">
    <property type="entry name" value="Spore Coat Polysaccharide Biosynthesis Protein SpsA, Chain A"/>
    <property type="match status" value="1"/>
</dbReference>
<evidence type="ECO:0000313" key="10">
    <source>
        <dbReference type="EMBL" id="SEO67169.1"/>
    </source>
</evidence>
<dbReference type="InterPro" id="IPR029044">
    <property type="entry name" value="Nucleotide-diphossugar_trans"/>
</dbReference>
<gene>
    <name evidence="8" type="primary">mobA</name>
    <name evidence="10" type="ORF">SAMN04488052_102100</name>
</gene>
<evidence type="ECO:0000256" key="8">
    <source>
        <dbReference type="HAMAP-Rule" id="MF_00316"/>
    </source>
</evidence>
<keyword evidence="4 8" id="KW-0547">Nucleotide-binding</keyword>
<dbReference type="EC" id="2.7.7.77" evidence="8"/>
<keyword evidence="5 8" id="KW-0460">Magnesium</keyword>
<dbReference type="GO" id="GO:0061603">
    <property type="term" value="F:molybdenum cofactor guanylyltransferase activity"/>
    <property type="evidence" value="ECO:0007669"/>
    <property type="project" value="UniProtKB-EC"/>
</dbReference>
<evidence type="ECO:0000313" key="11">
    <source>
        <dbReference type="Proteomes" id="UP000199657"/>
    </source>
</evidence>
<dbReference type="EMBL" id="FOEG01000002">
    <property type="protein sequence ID" value="SEO67169.1"/>
    <property type="molecule type" value="Genomic_DNA"/>
</dbReference>
<dbReference type="SUPFAM" id="SSF53448">
    <property type="entry name" value="Nucleotide-diphospho-sugar transferases"/>
    <property type="match status" value="1"/>
</dbReference>
<accession>A0A1H8RKT6</accession>
<reference evidence="10 11" key="1">
    <citation type="submission" date="2016-10" db="EMBL/GenBank/DDBJ databases">
        <authorList>
            <person name="de Groot N.N."/>
        </authorList>
    </citation>
    <scope>NUCLEOTIDE SEQUENCE [LARGE SCALE GENOMIC DNA]</scope>
    <source>
        <strain evidence="10 11">CGMCC 1.6291</strain>
    </source>
</reference>
<dbReference type="PANTHER" id="PTHR19136:SF81">
    <property type="entry name" value="MOLYBDENUM COFACTOR GUANYLYLTRANSFERASE"/>
    <property type="match status" value="1"/>
</dbReference>
<dbReference type="Pfam" id="PF12804">
    <property type="entry name" value="NTP_transf_3"/>
    <property type="match status" value="1"/>
</dbReference>
<feature type="binding site" evidence="8">
    <location>
        <position position="103"/>
    </location>
    <ligand>
        <name>GTP</name>
        <dbReference type="ChEBI" id="CHEBI:37565"/>
    </ligand>
</feature>
<keyword evidence="6 8" id="KW-0342">GTP-binding</keyword>
<feature type="domain" description="MobA-like NTP transferase" evidence="9">
    <location>
        <begin position="11"/>
        <end position="165"/>
    </location>
</feature>
<dbReference type="GO" id="GO:0005525">
    <property type="term" value="F:GTP binding"/>
    <property type="evidence" value="ECO:0007669"/>
    <property type="project" value="UniProtKB-UniRule"/>
</dbReference>
<dbReference type="Proteomes" id="UP000199657">
    <property type="component" value="Unassembled WGS sequence"/>
</dbReference>
<comment type="catalytic activity">
    <reaction evidence="8">
        <text>Mo-molybdopterin + GTP + H(+) = Mo-molybdopterin guanine dinucleotide + diphosphate</text>
        <dbReference type="Rhea" id="RHEA:34243"/>
        <dbReference type="ChEBI" id="CHEBI:15378"/>
        <dbReference type="ChEBI" id="CHEBI:33019"/>
        <dbReference type="ChEBI" id="CHEBI:37565"/>
        <dbReference type="ChEBI" id="CHEBI:71302"/>
        <dbReference type="ChEBI" id="CHEBI:71310"/>
        <dbReference type="EC" id="2.7.7.77"/>
    </reaction>
</comment>
<evidence type="ECO:0000256" key="3">
    <source>
        <dbReference type="ARBA" id="ARBA00022723"/>
    </source>
</evidence>
<comment type="subcellular location">
    <subcellularLocation>
        <location evidence="8">Cytoplasm</location>
    </subcellularLocation>
</comment>
<comment type="subunit">
    <text evidence="8">Monomer.</text>
</comment>
<evidence type="ECO:0000256" key="5">
    <source>
        <dbReference type="ARBA" id="ARBA00022842"/>
    </source>
</evidence>
<feature type="binding site" evidence="8">
    <location>
        <position position="55"/>
    </location>
    <ligand>
        <name>GTP</name>
        <dbReference type="ChEBI" id="CHEBI:37565"/>
    </ligand>
</feature>
<keyword evidence="2 8" id="KW-0808">Transferase</keyword>
<name>A0A1H8RKT6_9GAMM</name>
<comment type="similarity">
    <text evidence="8">Belongs to the MobA family.</text>
</comment>
<sequence length="208" mass="22059">MTRPETNTVTGVVLAGGRATRMNGTDKGLIEVAGEPMVDHVIRRLRPQVATLVINANRSHAIYAARGWPVVADGFGEFAGPLAGMAAGLGAAETDWVVTVPCDSPLVPAELVTRLGQAVIDTGADAAVATGAGRMQPVFAMLPRRLLPDLESFLGEGGRKIDRWYAQHAVAEVAFDDCDGAFLNVNTPEDRDRLEARLEGRTQSTADP</sequence>
<feature type="binding site" evidence="8">
    <location>
        <position position="103"/>
    </location>
    <ligand>
        <name>Mg(2+)</name>
        <dbReference type="ChEBI" id="CHEBI:18420"/>
    </ligand>
</feature>
<comment type="domain">
    <text evidence="8">The N-terminal domain determines nucleotide recognition and specific binding, while the C-terminal domain determines the specific binding to the target protein.</text>
</comment>
<feature type="binding site" evidence="8">
    <location>
        <position position="73"/>
    </location>
    <ligand>
        <name>GTP</name>
        <dbReference type="ChEBI" id="CHEBI:37565"/>
    </ligand>
</feature>
<evidence type="ECO:0000256" key="7">
    <source>
        <dbReference type="ARBA" id="ARBA00023150"/>
    </source>
</evidence>
<keyword evidence="11" id="KW-1185">Reference proteome</keyword>
<keyword evidence="3 8" id="KW-0479">Metal-binding</keyword>
<dbReference type="RefSeq" id="WP_216110704.1">
    <property type="nucleotide sequence ID" value="NZ_FOEG01000002.1"/>
</dbReference>
<evidence type="ECO:0000256" key="4">
    <source>
        <dbReference type="ARBA" id="ARBA00022741"/>
    </source>
</evidence>